<keyword evidence="3" id="KW-1185">Reference proteome</keyword>
<organism evidence="2 3">
    <name type="scientific">Lithospermum erythrorhizon</name>
    <name type="common">Purple gromwell</name>
    <name type="synonym">Lithospermum officinale var. erythrorhizon</name>
    <dbReference type="NCBI Taxonomy" id="34254"/>
    <lineage>
        <taxon>Eukaryota</taxon>
        <taxon>Viridiplantae</taxon>
        <taxon>Streptophyta</taxon>
        <taxon>Embryophyta</taxon>
        <taxon>Tracheophyta</taxon>
        <taxon>Spermatophyta</taxon>
        <taxon>Magnoliopsida</taxon>
        <taxon>eudicotyledons</taxon>
        <taxon>Gunneridae</taxon>
        <taxon>Pentapetalae</taxon>
        <taxon>asterids</taxon>
        <taxon>lamiids</taxon>
        <taxon>Boraginales</taxon>
        <taxon>Boraginaceae</taxon>
        <taxon>Boraginoideae</taxon>
        <taxon>Lithospermeae</taxon>
        <taxon>Lithospermum</taxon>
    </lineage>
</organism>
<protein>
    <submittedName>
        <fullName evidence="2">Uncharacterized protein</fullName>
    </submittedName>
</protein>
<dbReference type="AlphaFoldDB" id="A0AAV3Q2N2"/>
<sequence length="355" mass="41216">MPFTDRLDGVPLPKGSIYDILSRINIWQVEKALVLETPLSKNELIARVRQFVKLEELKNKEDKTKDLRKILRKRGRSKSPKKALVWERIQRDMRQSSKRRNYEPLPQKGLVQCMRKPNTDRLTPLRVSIAEIYFQIEGKNLLPKLVRMGSAPDRRDKTRYFKYHREHGYHTNECKILNVEIENLIKQGYLKEFMEKGTQRDVSRKNCRSPPPPRIKPKRWMCLDSRGKLIPFLAVLQEGDDSQNSRKNYARKEGSGYNGVNNQSLIHSGGHNGFFIQWADRMPHTNPVKGNSVRCSPQAEVPYSRRLKGGMWQSKESKKMLSDICATAEQSAQRTGKKAEQGKSYGDKHGEERSR</sequence>
<feature type="compositionally biased region" description="Basic and acidic residues" evidence="1">
    <location>
        <begin position="337"/>
        <end position="355"/>
    </location>
</feature>
<name>A0AAV3Q2N2_LITER</name>
<evidence type="ECO:0000313" key="3">
    <source>
        <dbReference type="Proteomes" id="UP001454036"/>
    </source>
</evidence>
<evidence type="ECO:0000256" key="1">
    <source>
        <dbReference type="SAM" id="MobiDB-lite"/>
    </source>
</evidence>
<feature type="region of interest" description="Disordered" evidence="1">
    <location>
        <begin position="312"/>
        <end position="355"/>
    </location>
</feature>
<reference evidence="2 3" key="1">
    <citation type="submission" date="2024-01" db="EMBL/GenBank/DDBJ databases">
        <title>The complete chloroplast genome sequence of Lithospermum erythrorhizon: insights into the phylogenetic relationship among Boraginaceae species and the maternal lineages of purple gromwells.</title>
        <authorList>
            <person name="Okada T."/>
            <person name="Watanabe K."/>
        </authorList>
    </citation>
    <scope>NUCLEOTIDE SEQUENCE [LARGE SCALE GENOMIC DNA]</scope>
</reference>
<proteinExistence type="predicted"/>
<dbReference type="Proteomes" id="UP001454036">
    <property type="component" value="Unassembled WGS sequence"/>
</dbReference>
<dbReference type="EMBL" id="BAABME010003228">
    <property type="protein sequence ID" value="GAA0157989.1"/>
    <property type="molecule type" value="Genomic_DNA"/>
</dbReference>
<evidence type="ECO:0000313" key="2">
    <source>
        <dbReference type="EMBL" id="GAA0157989.1"/>
    </source>
</evidence>
<accession>A0AAV3Q2N2</accession>
<gene>
    <name evidence="2" type="ORF">LIER_15127</name>
</gene>
<comment type="caution">
    <text evidence="2">The sequence shown here is derived from an EMBL/GenBank/DDBJ whole genome shotgun (WGS) entry which is preliminary data.</text>
</comment>